<comment type="caution">
    <text evidence="1">The sequence shown here is derived from an EMBL/GenBank/DDBJ whole genome shotgun (WGS) entry which is preliminary data.</text>
</comment>
<accession>A0ABN0WYV3</accession>
<dbReference type="Gene3D" id="3.30.160.100">
    <property type="entry name" value="Ribosome hibernation promotion factor-like"/>
    <property type="match status" value="1"/>
</dbReference>
<evidence type="ECO:0000313" key="1">
    <source>
        <dbReference type="EMBL" id="GAA0350803.1"/>
    </source>
</evidence>
<dbReference type="EMBL" id="BAAAEI010000006">
    <property type="protein sequence ID" value="GAA0350803.1"/>
    <property type="molecule type" value="Genomic_DNA"/>
</dbReference>
<dbReference type="RefSeq" id="WP_343843406.1">
    <property type="nucleotide sequence ID" value="NZ_BAAAEI010000006.1"/>
</dbReference>
<proteinExistence type="predicted"/>
<gene>
    <name evidence="1" type="ORF">GCM10009092_14000</name>
</gene>
<protein>
    <recommendedName>
        <fullName evidence="3">HPF/RaiA family ribosome-associated protein</fullName>
    </recommendedName>
</protein>
<dbReference type="Proteomes" id="UP001501757">
    <property type="component" value="Unassembled WGS sequence"/>
</dbReference>
<dbReference type="InterPro" id="IPR036567">
    <property type="entry name" value="RHF-like"/>
</dbReference>
<dbReference type="SUPFAM" id="SSF69754">
    <property type="entry name" value="Ribosome binding protein Y (YfiA homologue)"/>
    <property type="match status" value="1"/>
</dbReference>
<name>A0ABN0WYV3_9ALTE</name>
<evidence type="ECO:0000313" key="2">
    <source>
        <dbReference type="Proteomes" id="UP001501757"/>
    </source>
</evidence>
<evidence type="ECO:0008006" key="3">
    <source>
        <dbReference type="Google" id="ProtNLM"/>
    </source>
</evidence>
<reference evidence="1 2" key="1">
    <citation type="journal article" date="2019" name="Int. J. Syst. Evol. Microbiol.">
        <title>The Global Catalogue of Microorganisms (GCM) 10K type strain sequencing project: providing services to taxonomists for standard genome sequencing and annotation.</title>
        <authorList>
            <consortium name="The Broad Institute Genomics Platform"/>
            <consortium name="The Broad Institute Genome Sequencing Center for Infectious Disease"/>
            <person name="Wu L."/>
            <person name="Ma J."/>
        </authorList>
    </citation>
    <scope>NUCLEOTIDE SEQUENCE [LARGE SCALE GENOMIC DNA]</scope>
    <source>
        <strain evidence="1 2">JCM 13378</strain>
    </source>
</reference>
<keyword evidence="2" id="KW-1185">Reference proteome</keyword>
<organism evidence="1 2">
    <name type="scientific">Bowmanella denitrificans</name>
    <dbReference type="NCBI Taxonomy" id="366582"/>
    <lineage>
        <taxon>Bacteria</taxon>
        <taxon>Pseudomonadati</taxon>
        <taxon>Pseudomonadota</taxon>
        <taxon>Gammaproteobacteria</taxon>
        <taxon>Alteromonadales</taxon>
        <taxon>Alteromonadaceae</taxon>
        <taxon>Bowmanella</taxon>
    </lineage>
</organism>
<sequence length="122" mass="13489">MQLIINASNLNLSKRLRRSLSNRIVKGLSKLSGRIRRVQVSITDMNGPKGGNDKQCQLKVEMDGMPSVLVIERRASIPQAIAQAVVRTSMVLKRKLSRARQFDRRATHLAVADLTSSPAINA</sequence>